<dbReference type="PANTHER" id="PTHR10903:SF135">
    <property type="entry name" value="TRANSLOCASE OF CHLOROPLAST 120, CHLOROPLASTIC-RELATED"/>
    <property type="match status" value="1"/>
</dbReference>
<dbReference type="GO" id="GO:0015031">
    <property type="term" value="P:protein transport"/>
    <property type="evidence" value="ECO:0007669"/>
    <property type="project" value="UniProtKB-KW"/>
</dbReference>
<protein>
    <submittedName>
        <fullName evidence="18">823_t:CDS:1</fullName>
    </submittedName>
</protein>
<keyword evidence="9" id="KW-0378">Hydrolase</keyword>
<keyword evidence="11" id="KW-0460">Magnesium</keyword>
<dbReference type="PANTHER" id="PTHR10903">
    <property type="entry name" value="GTPASE, IMAP FAMILY MEMBER-RELATED"/>
    <property type="match status" value="1"/>
</dbReference>
<evidence type="ECO:0000256" key="6">
    <source>
        <dbReference type="ARBA" id="ARBA00022692"/>
    </source>
</evidence>
<dbReference type="GO" id="GO:0016787">
    <property type="term" value="F:hydrolase activity"/>
    <property type="evidence" value="ECO:0007669"/>
    <property type="project" value="UniProtKB-KW"/>
</dbReference>
<dbReference type="AlphaFoldDB" id="A0A9N9B625"/>
<evidence type="ECO:0000259" key="17">
    <source>
        <dbReference type="Pfam" id="PF04548"/>
    </source>
</evidence>
<dbReference type="Pfam" id="PF04548">
    <property type="entry name" value="AIG1"/>
    <property type="match status" value="1"/>
</dbReference>
<sequence length="356" mass="40891">MEKRVILLVGKTGNGKSTMANVLTNTENFPVFNGSQSGTREYMVGKFQHEEIEYTIIDTPGINDTRSGNEINVYKEIVDAVYSFRDGLNQVFFVTRGRLTAEEISSYTLLSEAFFDEEKIPEFMTIVRTNFGDFGNEEACKNDIDEMESQGGEISDLIKIRRNNVIHVDNHPRHQKDRDKSRTILLNYLKECKEIYQHVTPYSVGKRVQEIEEAENEIFEILSLKGKINNALEIGEKIKIAGEMMKKEGNTGSEDKQIIAVIGFYVEVLGFVIESVGKLILHFSLNSKCKKTVERVGKFLNESRSLLEELKNCEGDNKRLDDLFEECIDVLVKERKSLVIRLAIERMYQEKENHYE</sequence>
<evidence type="ECO:0000256" key="7">
    <source>
        <dbReference type="ARBA" id="ARBA00022723"/>
    </source>
</evidence>
<keyword evidence="12" id="KW-0653">Protein transport</keyword>
<dbReference type="InterPro" id="IPR045058">
    <property type="entry name" value="GIMA/IAN/Toc"/>
</dbReference>
<dbReference type="OrthoDB" id="8954335at2759"/>
<keyword evidence="10" id="KW-1002">Plastid outer membrane</keyword>
<comment type="cofactor">
    <cofactor evidence="1">
        <name>Mg(2+)</name>
        <dbReference type="ChEBI" id="CHEBI:18420"/>
    </cofactor>
</comment>
<comment type="caution">
    <text evidence="18">The sequence shown here is derived from an EMBL/GenBank/DDBJ whole genome shotgun (WGS) entry which is preliminary data.</text>
</comment>
<evidence type="ECO:0000256" key="4">
    <source>
        <dbReference type="ARBA" id="ARBA00022528"/>
    </source>
</evidence>
<organism evidence="18 19">
    <name type="scientific">Acaulospora morrowiae</name>
    <dbReference type="NCBI Taxonomy" id="94023"/>
    <lineage>
        <taxon>Eukaryota</taxon>
        <taxon>Fungi</taxon>
        <taxon>Fungi incertae sedis</taxon>
        <taxon>Mucoromycota</taxon>
        <taxon>Glomeromycotina</taxon>
        <taxon>Glomeromycetes</taxon>
        <taxon>Diversisporales</taxon>
        <taxon>Acaulosporaceae</taxon>
        <taxon>Acaulospora</taxon>
    </lineage>
</organism>
<proteinExistence type="predicted"/>
<evidence type="ECO:0000256" key="9">
    <source>
        <dbReference type="ARBA" id="ARBA00022801"/>
    </source>
</evidence>
<evidence type="ECO:0000256" key="8">
    <source>
        <dbReference type="ARBA" id="ARBA00022741"/>
    </source>
</evidence>
<comment type="subcellular location">
    <subcellularLocation>
        <location evidence="2">Membrane</location>
        <topology evidence="2">Single-pass membrane protein</topology>
    </subcellularLocation>
    <subcellularLocation>
        <location evidence="16">Plastid</location>
        <location evidence="16">Chloroplast outer membrane</location>
    </subcellularLocation>
</comment>
<evidence type="ECO:0000256" key="5">
    <source>
        <dbReference type="ARBA" id="ARBA00022640"/>
    </source>
</evidence>
<evidence type="ECO:0000256" key="11">
    <source>
        <dbReference type="ARBA" id="ARBA00022842"/>
    </source>
</evidence>
<keyword evidence="5" id="KW-0934">Plastid</keyword>
<keyword evidence="8" id="KW-0547">Nucleotide-binding</keyword>
<keyword evidence="3" id="KW-0813">Transport</keyword>
<evidence type="ECO:0000256" key="14">
    <source>
        <dbReference type="ARBA" id="ARBA00023134"/>
    </source>
</evidence>
<keyword evidence="15" id="KW-0472">Membrane</keyword>
<keyword evidence="6" id="KW-0812">Transmembrane</keyword>
<accession>A0A9N9B625</accession>
<dbReference type="GO" id="GO:0016020">
    <property type="term" value="C:membrane"/>
    <property type="evidence" value="ECO:0007669"/>
    <property type="project" value="UniProtKB-SubCell"/>
</dbReference>
<name>A0A9N9B625_9GLOM</name>
<keyword evidence="14" id="KW-0342">GTP-binding</keyword>
<keyword evidence="7" id="KW-0479">Metal-binding</keyword>
<dbReference type="InterPro" id="IPR006703">
    <property type="entry name" value="G_AIG1"/>
</dbReference>
<evidence type="ECO:0000256" key="1">
    <source>
        <dbReference type="ARBA" id="ARBA00001946"/>
    </source>
</evidence>
<dbReference type="GO" id="GO:0005525">
    <property type="term" value="F:GTP binding"/>
    <property type="evidence" value="ECO:0007669"/>
    <property type="project" value="UniProtKB-KW"/>
</dbReference>
<evidence type="ECO:0000256" key="12">
    <source>
        <dbReference type="ARBA" id="ARBA00022927"/>
    </source>
</evidence>
<dbReference type="Gene3D" id="3.40.50.300">
    <property type="entry name" value="P-loop containing nucleotide triphosphate hydrolases"/>
    <property type="match status" value="1"/>
</dbReference>
<dbReference type="SUPFAM" id="SSF52540">
    <property type="entry name" value="P-loop containing nucleoside triphosphate hydrolases"/>
    <property type="match status" value="1"/>
</dbReference>
<keyword evidence="13" id="KW-1133">Transmembrane helix</keyword>
<feature type="domain" description="AIG1-type G" evidence="17">
    <location>
        <begin position="6"/>
        <end position="193"/>
    </location>
</feature>
<evidence type="ECO:0000256" key="2">
    <source>
        <dbReference type="ARBA" id="ARBA00004167"/>
    </source>
</evidence>
<dbReference type="EMBL" id="CAJVPV010003650">
    <property type="protein sequence ID" value="CAG8556727.1"/>
    <property type="molecule type" value="Genomic_DNA"/>
</dbReference>
<evidence type="ECO:0000256" key="13">
    <source>
        <dbReference type="ARBA" id="ARBA00022989"/>
    </source>
</evidence>
<reference evidence="18" key="1">
    <citation type="submission" date="2021-06" db="EMBL/GenBank/DDBJ databases">
        <authorList>
            <person name="Kallberg Y."/>
            <person name="Tangrot J."/>
            <person name="Rosling A."/>
        </authorList>
    </citation>
    <scope>NUCLEOTIDE SEQUENCE</scope>
    <source>
        <strain evidence="18">CL551</strain>
    </source>
</reference>
<keyword evidence="4" id="KW-0150">Chloroplast</keyword>
<evidence type="ECO:0000256" key="3">
    <source>
        <dbReference type="ARBA" id="ARBA00022448"/>
    </source>
</evidence>
<evidence type="ECO:0000313" key="18">
    <source>
        <dbReference type="EMBL" id="CAG8556727.1"/>
    </source>
</evidence>
<evidence type="ECO:0000256" key="15">
    <source>
        <dbReference type="ARBA" id="ARBA00023136"/>
    </source>
</evidence>
<keyword evidence="19" id="KW-1185">Reference proteome</keyword>
<dbReference type="GO" id="GO:0046872">
    <property type="term" value="F:metal ion binding"/>
    <property type="evidence" value="ECO:0007669"/>
    <property type="project" value="UniProtKB-KW"/>
</dbReference>
<evidence type="ECO:0000313" key="19">
    <source>
        <dbReference type="Proteomes" id="UP000789342"/>
    </source>
</evidence>
<dbReference type="Proteomes" id="UP000789342">
    <property type="component" value="Unassembled WGS sequence"/>
</dbReference>
<evidence type="ECO:0000256" key="16">
    <source>
        <dbReference type="ARBA" id="ARBA00024013"/>
    </source>
</evidence>
<dbReference type="InterPro" id="IPR027417">
    <property type="entry name" value="P-loop_NTPase"/>
</dbReference>
<gene>
    <name evidence="18" type="ORF">AMORRO_LOCUS5826</name>
</gene>
<evidence type="ECO:0000256" key="10">
    <source>
        <dbReference type="ARBA" id="ARBA00022805"/>
    </source>
</evidence>